<dbReference type="Pfam" id="PF05401">
    <property type="entry name" value="NodS"/>
    <property type="match status" value="1"/>
</dbReference>
<dbReference type="RefSeq" id="WP_150448740.1">
    <property type="nucleotide sequence ID" value="NZ_VYSA01000002.1"/>
</dbReference>
<keyword evidence="2" id="KW-0489">Methyltransferase</keyword>
<dbReference type="Pfam" id="PF02585">
    <property type="entry name" value="PIG-L"/>
    <property type="match status" value="1"/>
</dbReference>
<dbReference type="SUPFAM" id="SSF102588">
    <property type="entry name" value="LmbE-like"/>
    <property type="match status" value="1"/>
</dbReference>
<protein>
    <submittedName>
        <fullName evidence="2">Bifunctional PIG-L family deacetylase/class I SAM-dependent methyltransferase</fullName>
    </submittedName>
</protein>
<name>A0A5J5IZP4_9MICO</name>
<evidence type="ECO:0000256" key="1">
    <source>
        <dbReference type="ARBA" id="ARBA00022833"/>
    </source>
</evidence>
<organism evidence="2 3">
    <name type="scientific">Microbacterium rhizomatis</name>
    <dbReference type="NCBI Taxonomy" id="1631477"/>
    <lineage>
        <taxon>Bacteria</taxon>
        <taxon>Bacillati</taxon>
        <taxon>Actinomycetota</taxon>
        <taxon>Actinomycetes</taxon>
        <taxon>Micrococcales</taxon>
        <taxon>Microbacteriaceae</taxon>
        <taxon>Microbacterium</taxon>
    </lineage>
</organism>
<keyword evidence="1" id="KW-0862">Zinc</keyword>
<dbReference type="InterPro" id="IPR008715">
    <property type="entry name" value="SAM-MeTfrase_NodS-like"/>
</dbReference>
<dbReference type="SUPFAM" id="SSF53335">
    <property type="entry name" value="S-adenosyl-L-methionine-dependent methyltransferases"/>
    <property type="match status" value="1"/>
</dbReference>
<dbReference type="GO" id="GO:0016137">
    <property type="term" value="P:glycoside metabolic process"/>
    <property type="evidence" value="ECO:0007669"/>
    <property type="project" value="UniProtKB-ARBA"/>
</dbReference>
<gene>
    <name evidence="2" type="ORF">F6B43_09655</name>
</gene>
<dbReference type="OrthoDB" id="116799at2"/>
<dbReference type="GO" id="GO:0016811">
    <property type="term" value="F:hydrolase activity, acting on carbon-nitrogen (but not peptide) bonds, in linear amides"/>
    <property type="evidence" value="ECO:0007669"/>
    <property type="project" value="TreeGrafter"/>
</dbReference>
<dbReference type="PANTHER" id="PTHR12993">
    <property type="entry name" value="N-ACETYLGLUCOSAMINYL-PHOSPHATIDYLINOSITOL DE-N-ACETYLASE-RELATED"/>
    <property type="match status" value="1"/>
</dbReference>
<evidence type="ECO:0000313" key="3">
    <source>
        <dbReference type="Proteomes" id="UP000325827"/>
    </source>
</evidence>
<dbReference type="Gene3D" id="3.40.50.10320">
    <property type="entry name" value="LmbE-like"/>
    <property type="match status" value="1"/>
</dbReference>
<dbReference type="GO" id="GO:0032259">
    <property type="term" value="P:methylation"/>
    <property type="evidence" value="ECO:0007669"/>
    <property type="project" value="UniProtKB-KW"/>
</dbReference>
<reference evidence="3" key="1">
    <citation type="submission" date="2019-09" db="EMBL/GenBank/DDBJ databases">
        <title>Mumia zhuanghuii sp. nov. isolated from the intestinal contents of plateau pika (Ochotona curzoniae) in the Qinghai-Tibet plateau of China.</title>
        <authorList>
            <person name="Tian Z."/>
        </authorList>
    </citation>
    <scope>NUCLEOTIDE SEQUENCE [LARGE SCALE GENOMIC DNA]</scope>
    <source>
        <strain evidence="3">JCM 30598</strain>
    </source>
</reference>
<dbReference type="InterPro" id="IPR029063">
    <property type="entry name" value="SAM-dependent_MTases_sf"/>
</dbReference>
<proteinExistence type="predicted"/>
<dbReference type="Gene3D" id="3.40.50.150">
    <property type="entry name" value="Vaccinia Virus protein VP39"/>
    <property type="match status" value="1"/>
</dbReference>
<evidence type="ECO:0000313" key="2">
    <source>
        <dbReference type="EMBL" id="KAA9107705.1"/>
    </source>
</evidence>
<dbReference type="GO" id="GO:0009312">
    <property type="term" value="P:oligosaccharide biosynthetic process"/>
    <property type="evidence" value="ECO:0007669"/>
    <property type="project" value="InterPro"/>
</dbReference>
<dbReference type="InterPro" id="IPR024078">
    <property type="entry name" value="LmbE-like_dom_sf"/>
</dbReference>
<sequence length="482" mass="52077">MASFSHLDPGTAEAVWLVDRRLSALPGIDGARGMPEAHPGDAGGGEAPGSITALVVVAAHPDDETLGAAGLMRAVAEAGGRVTVVIATDGERSHPASPTHSPAVLAEIRRREVAAAVAVVAPAAEIRFLGIGDGTLRQNAARLRDAVADILDSSAPDARTGTVVVAPWSGDGHADHSAAAQACAEVCAGRGITHLGYPIWLWHWGSRDDVPWADAFALPLSAEARTAKRRSIALHTSQIAPLSDAVGDEAVVHDGMRAHFDRDVEVYLREHPAESLSGDWFDEFYRRNDEDPWGFETRWYEERKRSILLASLPRHDLGRVLEVGCATGLITRQLARRANRVVALDPAEAALDVARDRLRDRSAAGVGRRGDVAFVHGQVPRDWPTGRYDTIVLSEVGYYLDAADLAETIRLIERDLSGDGFLIACHWRHPVREYPQTGDAVHAALRAVRDLEAIARHEERDFVLEVFGRAPARSVAQREGLV</sequence>
<keyword evidence="2" id="KW-0808">Transferase</keyword>
<dbReference type="GO" id="GO:0008757">
    <property type="term" value="F:S-adenosylmethionine-dependent methyltransferase activity"/>
    <property type="evidence" value="ECO:0007669"/>
    <property type="project" value="InterPro"/>
</dbReference>
<accession>A0A5J5IZP4</accession>
<dbReference type="InterPro" id="IPR003737">
    <property type="entry name" value="GlcNAc_PI_deacetylase-related"/>
</dbReference>
<comment type="caution">
    <text evidence="2">The sequence shown here is derived from an EMBL/GenBank/DDBJ whole genome shotgun (WGS) entry which is preliminary data.</text>
</comment>
<dbReference type="CDD" id="cd02440">
    <property type="entry name" value="AdoMet_MTases"/>
    <property type="match status" value="1"/>
</dbReference>
<dbReference type="Proteomes" id="UP000325827">
    <property type="component" value="Unassembled WGS sequence"/>
</dbReference>
<dbReference type="EMBL" id="VYSA01000002">
    <property type="protein sequence ID" value="KAA9107705.1"/>
    <property type="molecule type" value="Genomic_DNA"/>
</dbReference>
<dbReference type="PANTHER" id="PTHR12993:SF29">
    <property type="entry name" value="BLR3841 PROTEIN"/>
    <property type="match status" value="1"/>
</dbReference>
<keyword evidence="3" id="KW-1185">Reference proteome</keyword>
<dbReference type="AlphaFoldDB" id="A0A5J5IZP4"/>